<dbReference type="InterPro" id="IPR011015">
    <property type="entry name" value="LEM/LEM-like_dom_sf"/>
</dbReference>
<dbReference type="CTD" id="93273"/>
<dbReference type="InterPro" id="IPR051656">
    <property type="entry name" value="LEM_domain"/>
</dbReference>
<dbReference type="GeneID" id="115481767"/>
<dbReference type="PANTHER" id="PTHR12019">
    <property type="entry name" value="LAMINA-ASSOCIATED POLYPEPTIDE THYMOPOIETIN"/>
    <property type="match status" value="1"/>
</dbReference>
<gene>
    <name evidence="5" type="primary">LEMD1</name>
</gene>
<dbReference type="Proteomes" id="UP000515156">
    <property type="component" value="Chromosome 12"/>
</dbReference>
<dbReference type="Pfam" id="PF03020">
    <property type="entry name" value="LEM"/>
    <property type="match status" value="1"/>
</dbReference>
<dbReference type="CDD" id="cd12940">
    <property type="entry name" value="LEM_LAP2_LEMD1"/>
    <property type="match status" value="1"/>
</dbReference>
<protein>
    <submittedName>
        <fullName evidence="5">LEM domain-containing protein 1 isoform X1</fullName>
    </submittedName>
</protein>
<feature type="domain" description="LEM" evidence="3">
    <location>
        <begin position="3"/>
        <end position="47"/>
    </location>
</feature>
<keyword evidence="2" id="KW-1133">Transmembrane helix</keyword>
<dbReference type="SMART" id="SM00540">
    <property type="entry name" value="LEM"/>
    <property type="match status" value="1"/>
</dbReference>
<dbReference type="SUPFAM" id="SSF63451">
    <property type="entry name" value="LEM domain"/>
    <property type="match status" value="1"/>
</dbReference>
<organism evidence="4 5">
    <name type="scientific">Microcaecilia unicolor</name>
    <dbReference type="NCBI Taxonomy" id="1415580"/>
    <lineage>
        <taxon>Eukaryota</taxon>
        <taxon>Metazoa</taxon>
        <taxon>Chordata</taxon>
        <taxon>Craniata</taxon>
        <taxon>Vertebrata</taxon>
        <taxon>Euteleostomi</taxon>
        <taxon>Amphibia</taxon>
        <taxon>Gymnophiona</taxon>
        <taxon>Siphonopidae</taxon>
        <taxon>Microcaecilia</taxon>
    </lineage>
</organism>
<dbReference type="Gene3D" id="1.10.720.40">
    <property type="match status" value="1"/>
</dbReference>
<evidence type="ECO:0000256" key="2">
    <source>
        <dbReference type="SAM" id="Phobius"/>
    </source>
</evidence>
<keyword evidence="2" id="KW-0812">Transmembrane</keyword>
<evidence type="ECO:0000313" key="4">
    <source>
        <dbReference type="Proteomes" id="UP000515156"/>
    </source>
</evidence>
<dbReference type="FunFam" id="1.10.720.40:FF:000001">
    <property type="entry name" value="LEM domain containing 2, isoform CRA_a"/>
    <property type="match status" value="1"/>
</dbReference>
<evidence type="ECO:0000256" key="1">
    <source>
        <dbReference type="SAM" id="MobiDB-lite"/>
    </source>
</evidence>
<sequence>MSVLDVKSLTNSELKEQLLKRGIRSGPILPTTRNVYEKKLLQMLDQGPLVPQVKQNGTGDVDQYSDSEEEGLHLDNGTTMKSDAVTAPGNTTSSFGHSKTSYYPGARYSQTPPPSDTHFSLTKMVEQIEKRSSSYKRVPENSPQSPQSTKQDYLMSSKNAMNYRVAVNTPKSHVFNKHSQLQTSDSHKEDVLTELFPRDTQPPLGMSATRRRPIKGAAGRPIQFKYEDTAAQVKLMEQVKVEVDKSVAPPRLLTASLQIVVFAIMVFFILVFFTMESTPDNPFTSLIEKVEVHQAP</sequence>
<evidence type="ECO:0000313" key="5">
    <source>
        <dbReference type="RefSeq" id="XP_030077004.1"/>
    </source>
</evidence>
<keyword evidence="4" id="KW-1185">Reference proteome</keyword>
<feature type="transmembrane region" description="Helical" evidence="2">
    <location>
        <begin position="252"/>
        <end position="273"/>
    </location>
</feature>
<dbReference type="PANTHER" id="PTHR12019:SF9">
    <property type="entry name" value="THYMOPOIETIN"/>
    <property type="match status" value="1"/>
</dbReference>
<name>A0A6P7ZU59_9AMPH</name>
<feature type="region of interest" description="Disordered" evidence="1">
    <location>
        <begin position="127"/>
        <end position="152"/>
    </location>
</feature>
<dbReference type="AlphaFoldDB" id="A0A6P7ZU59"/>
<dbReference type="PROSITE" id="PS50954">
    <property type="entry name" value="LEM"/>
    <property type="match status" value="1"/>
</dbReference>
<keyword evidence="2" id="KW-0472">Membrane</keyword>
<dbReference type="OrthoDB" id="6363067at2759"/>
<feature type="region of interest" description="Disordered" evidence="1">
    <location>
        <begin position="51"/>
        <end position="98"/>
    </location>
</feature>
<accession>A0A6P7ZU59</accession>
<feature type="compositionally biased region" description="Polar residues" evidence="1">
    <location>
        <begin position="88"/>
        <end position="98"/>
    </location>
</feature>
<reference evidence="5" key="1">
    <citation type="submission" date="2025-08" db="UniProtKB">
        <authorList>
            <consortium name="RefSeq"/>
        </authorList>
    </citation>
    <scope>IDENTIFICATION</scope>
</reference>
<feature type="compositionally biased region" description="Polar residues" evidence="1">
    <location>
        <begin position="141"/>
        <end position="152"/>
    </location>
</feature>
<dbReference type="InParanoid" id="A0A6P7ZU59"/>
<dbReference type="InterPro" id="IPR003887">
    <property type="entry name" value="LEM_dom"/>
</dbReference>
<dbReference type="RefSeq" id="XP_030077004.1">
    <property type="nucleotide sequence ID" value="XM_030221144.1"/>
</dbReference>
<dbReference type="KEGG" id="muo:115481767"/>
<evidence type="ECO:0000259" key="3">
    <source>
        <dbReference type="PROSITE" id="PS50954"/>
    </source>
</evidence>
<proteinExistence type="predicted"/>